<organism evidence="1 2">
    <name type="scientific">Sandarakinorhabdus glacialis</name>
    <dbReference type="NCBI Taxonomy" id="1614636"/>
    <lineage>
        <taxon>Bacteria</taxon>
        <taxon>Pseudomonadati</taxon>
        <taxon>Pseudomonadota</taxon>
        <taxon>Alphaproteobacteria</taxon>
        <taxon>Sphingomonadales</taxon>
        <taxon>Sphingosinicellaceae</taxon>
        <taxon>Sandarakinorhabdus</taxon>
    </lineage>
</organism>
<dbReference type="InterPro" id="IPR008767">
    <property type="entry name" value="Phage_SPP1_head-tail_adaptor"/>
</dbReference>
<keyword evidence="2" id="KW-1185">Reference proteome</keyword>
<accession>A0A916ZIX1</accession>
<gene>
    <name evidence="1" type="ORF">GCM10011529_01060</name>
</gene>
<dbReference type="Gene3D" id="2.40.10.270">
    <property type="entry name" value="Bacteriophage SPP1 head-tail adaptor protein"/>
    <property type="match status" value="1"/>
</dbReference>
<reference evidence="1" key="1">
    <citation type="journal article" date="2014" name="Int. J. Syst. Evol. Microbiol.">
        <title>Complete genome sequence of Corynebacterium casei LMG S-19264T (=DSM 44701T), isolated from a smear-ripened cheese.</title>
        <authorList>
            <consortium name="US DOE Joint Genome Institute (JGI-PGF)"/>
            <person name="Walter F."/>
            <person name="Albersmeier A."/>
            <person name="Kalinowski J."/>
            <person name="Ruckert C."/>
        </authorList>
    </citation>
    <scope>NUCLEOTIDE SEQUENCE</scope>
    <source>
        <strain evidence="1">CGMCC 1.15519</strain>
    </source>
</reference>
<comment type="caution">
    <text evidence="1">The sequence shown here is derived from an EMBL/GenBank/DDBJ whole genome shotgun (WGS) entry which is preliminary data.</text>
</comment>
<dbReference type="InterPro" id="IPR038666">
    <property type="entry name" value="SSP1_head-tail_sf"/>
</dbReference>
<dbReference type="Proteomes" id="UP000635071">
    <property type="component" value="Unassembled WGS sequence"/>
</dbReference>
<dbReference type="AlphaFoldDB" id="A0A916ZIX1"/>
<dbReference type="RefSeq" id="WP_188760969.1">
    <property type="nucleotide sequence ID" value="NZ_BMJM01000001.1"/>
</dbReference>
<evidence type="ECO:0000313" key="1">
    <source>
        <dbReference type="EMBL" id="GGD98757.1"/>
    </source>
</evidence>
<name>A0A916ZIX1_9SPHN</name>
<dbReference type="EMBL" id="BMJM01000001">
    <property type="protein sequence ID" value="GGD98757.1"/>
    <property type="molecule type" value="Genomic_DNA"/>
</dbReference>
<reference evidence="1" key="2">
    <citation type="submission" date="2020-09" db="EMBL/GenBank/DDBJ databases">
        <authorList>
            <person name="Sun Q."/>
            <person name="Zhou Y."/>
        </authorList>
    </citation>
    <scope>NUCLEOTIDE SEQUENCE</scope>
    <source>
        <strain evidence="1">CGMCC 1.15519</strain>
    </source>
</reference>
<sequence>MDELSGALVERVGVEAWVDGRGDAGEVAGFWQPGVTVFAAVVPDPGGGASEGGARRSRRRWRVTLRAPVAVSLTSQLRWRSEVLAVLAVESDPRRSDRVVLRCEVRP</sequence>
<protein>
    <recommendedName>
        <fullName evidence="3">Head-tail adaptor protein</fullName>
    </recommendedName>
</protein>
<evidence type="ECO:0008006" key="3">
    <source>
        <dbReference type="Google" id="ProtNLM"/>
    </source>
</evidence>
<proteinExistence type="predicted"/>
<evidence type="ECO:0000313" key="2">
    <source>
        <dbReference type="Proteomes" id="UP000635071"/>
    </source>
</evidence>
<dbReference type="Pfam" id="PF05521">
    <property type="entry name" value="Phage_HCP"/>
    <property type="match status" value="1"/>
</dbReference>